<dbReference type="EMBL" id="DRNO01000001">
    <property type="protein sequence ID" value="HFC03231.1"/>
    <property type="molecule type" value="Genomic_DNA"/>
</dbReference>
<comment type="caution">
    <text evidence="2">The sequence shown here is derived from an EMBL/GenBank/DDBJ whole genome shotgun (WGS) entry which is preliminary data.</text>
</comment>
<proteinExistence type="predicted"/>
<dbReference type="Gene3D" id="3.30.1310.20">
    <property type="entry name" value="PRTase-like"/>
    <property type="match status" value="1"/>
</dbReference>
<keyword evidence="2" id="KW-0328">Glycosyltransferase</keyword>
<keyword evidence="2" id="KW-0808">Transferase</keyword>
<protein>
    <submittedName>
        <fullName evidence="2">Phosphoribosyltransferase</fullName>
    </submittedName>
</protein>
<sequence length="213" mass="23424">MIFDTREEAGRLLAQRLEGYRNAPDTVVVALPRGGVPVAEEIARALHLPLDIFFVKKIPSPYNEEAGIGAVSENGLMQVNPQAVKSLGVSEEYLQRRAREKLEQMAAKRRLYGRPVPDFSGKRVILVDDGIATGSSMFLAARALKEAGASRVIIAVPVAPAEIVPLLKEVADEVVVLHPDPNLIAVGRFYRDFHQLEDEEVMEALARHPGVRE</sequence>
<dbReference type="GO" id="GO:0016757">
    <property type="term" value="F:glycosyltransferase activity"/>
    <property type="evidence" value="ECO:0007669"/>
    <property type="project" value="UniProtKB-KW"/>
</dbReference>
<evidence type="ECO:0000313" key="2">
    <source>
        <dbReference type="EMBL" id="HFC03231.1"/>
    </source>
</evidence>
<dbReference type="Proteomes" id="UP000885722">
    <property type="component" value="Unassembled WGS sequence"/>
</dbReference>
<dbReference type="InterPro" id="IPR029057">
    <property type="entry name" value="PRTase-like"/>
</dbReference>
<dbReference type="SUPFAM" id="SSF53271">
    <property type="entry name" value="PRTase-like"/>
    <property type="match status" value="1"/>
</dbReference>
<dbReference type="CDD" id="cd06223">
    <property type="entry name" value="PRTases_typeI"/>
    <property type="match status" value="1"/>
</dbReference>
<dbReference type="Gene3D" id="3.40.50.2020">
    <property type="match status" value="1"/>
</dbReference>
<gene>
    <name evidence="2" type="ORF">ENJ74_00015</name>
</gene>
<dbReference type="InterPro" id="IPR000836">
    <property type="entry name" value="PRTase_dom"/>
</dbReference>
<name>A0A7V2SHR6_9BACT</name>
<dbReference type="Pfam" id="PF00156">
    <property type="entry name" value="Pribosyltran"/>
    <property type="match status" value="1"/>
</dbReference>
<evidence type="ECO:0000259" key="1">
    <source>
        <dbReference type="Pfam" id="PF00156"/>
    </source>
</evidence>
<reference evidence="2" key="1">
    <citation type="journal article" date="2020" name="mSystems">
        <title>Genome- and Community-Level Interaction Insights into Carbon Utilization and Element Cycling Functions of Hydrothermarchaeota in Hydrothermal Sediment.</title>
        <authorList>
            <person name="Zhou Z."/>
            <person name="Liu Y."/>
            <person name="Xu W."/>
            <person name="Pan J."/>
            <person name="Luo Z.H."/>
            <person name="Li M."/>
        </authorList>
    </citation>
    <scope>NUCLEOTIDE SEQUENCE [LARGE SCALE GENOMIC DNA]</scope>
    <source>
        <strain evidence="2">HyVt-513</strain>
    </source>
</reference>
<feature type="domain" description="Phosphoribosyltransferase" evidence="1">
    <location>
        <begin position="8"/>
        <end position="161"/>
    </location>
</feature>
<accession>A0A7V2SHR6</accession>
<dbReference type="AlphaFoldDB" id="A0A7V2SHR6"/>
<organism evidence="2">
    <name type="scientific">Nitratifractor salsuginis</name>
    <dbReference type="NCBI Taxonomy" id="269261"/>
    <lineage>
        <taxon>Bacteria</taxon>
        <taxon>Pseudomonadati</taxon>
        <taxon>Campylobacterota</taxon>
        <taxon>Epsilonproteobacteria</taxon>
        <taxon>Campylobacterales</taxon>
        <taxon>Sulfurovaceae</taxon>
        <taxon>Nitratifractor</taxon>
    </lineage>
</organism>